<dbReference type="AlphaFoldDB" id="A0AAV4SRT0"/>
<evidence type="ECO:0000256" key="1">
    <source>
        <dbReference type="SAM" id="MobiDB-lite"/>
    </source>
</evidence>
<reference evidence="2 3" key="1">
    <citation type="submission" date="2021-06" db="EMBL/GenBank/DDBJ databases">
        <title>Caerostris extrusa draft genome.</title>
        <authorList>
            <person name="Kono N."/>
            <person name="Arakawa K."/>
        </authorList>
    </citation>
    <scope>NUCLEOTIDE SEQUENCE [LARGE SCALE GENOMIC DNA]</scope>
</reference>
<proteinExistence type="predicted"/>
<feature type="compositionally biased region" description="Basic and acidic residues" evidence="1">
    <location>
        <begin position="41"/>
        <end position="54"/>
    </location>
</feature>
<dbReference type="Proteomes" id="UP001054945">
    <property type="component" value="Unassembled WGS sequence"/>
</dbReference>
<feature type="compositionally biased region" description="Low complexity" evidence="1">
    <location>
        <begin position="62"/>
        <end position="73"/>
    </location>
</feature>
<feature type="compositionally biased region" description="Basic and acidic residues" evidence="1">
    <location>
        <begin position="17"/>
        <end position="30"/>
    </location>
</feature>
<evidence type="ECO:0000313" key="2">
    <source>
        <dbReference type="EMBL" id="GIY35147.1"/>
    </source>
</evidence>
<keyword evidence="3" id="KW-1185">Reference proteome</keyword>
<protein>
    <submittedName>
        <fullName evidence="2">Uncharacterized protein</fullName>
    </submittedName>
</protein>
<accession>A0AAV4SRT0</accession>
<organism evidence="2 3">
    <name type="scientific">Caerostris extrusa</name>
    <name type="common">Bark spider</name>
    <name type="synonym">Caerostris bankana</name>
    <dbReference type="NCBI Taxonomy" id="172846"/>
    <lineage>
        <taxon>Eukaryota</taxon>
        <taxon>Metazoa</taxon>
        <taxon>Ecdysozoa</taxon>
        <taxon>Arthropoda</taxon>
        <taxon>Chelicerata</taxon>
        <taxon>Arachnida</taxon>
        <taxon>Araneae</taxon>
        <taxon>Araneomorphae</taxon>
        <taxon>Entelegynae</taxon>
        <taxon>Araneoidea</taxon>
        <taxon>Araneidae</taxon>
        <taxon>Caerostris</taxon>
    </lineage>
</organism>
<feature type="region of interest" description="Disordered" evidence="1">
    <location>
        <begin position="1"/>
        <end position="77"/>
    </location>
</feature>
<name>A0AAV4SRT0_CAEEX</name>
<evidence type="ECO:0000313" key="3">
    <source>
        <dbReference type="Proteomes" id="UP001054945"/>
    </source>
</evidence>
<feature type="compositionally biased region" description="Basic residues" evidence="1">
    <location>
        <begin position="31"/>
        <end position="40"/>
    </location>
</feature>
<sequence length="107" mass="12646">MTERKKDKDKRRNWKNVSRDLLHEGNMRDVNKKKKTKKKNHNPEKHPLEIDLKFSDGNGQGRARNSQRNSSRRPWPSKVVIAKNKQPCEEVTMTLICLRGKREQKKG</sequence>
<comment type="caution">
    <text evidence="2">The sequence shown here is derived from an EMBL/GenBank/DDBJ whole genome shotgun (WGS) entry which is preliminary data.</text>
</comment>
<gene>
    <name evidence="2" type="ORF">CEXT_711861</name>
</gene>
<dbReference type="EMBL" id="BPLR01009865">
    <property type="protein sequence ID" value="GIY35147.1"/>
    <property type="molecule type" value="Genomic_DNA"/>
</dbReference>